<keyword evidence="3 9" id="KW-0032">Aminotransferase</keyword>
<comment type="caution">
    <text evidence="10">The sequence shown here is derived from an EMBL/GenBank/DDBJ whole genome shotgun (WGS) entry which is preliminary data.</text>
</comment>
<dbReference type="NCBIfam" id="NF004624">
    <property type="entry name" value="PRK05964.1"/>
    <property type="match status" value="1"/>
</dbReference>
<protein>
    <recommendedName>
        <fullName evidence="9">Adenosylmethionine-8-amino-7-oxononanoate aminotransferase</fullName>
        <ecNumber evidence="9">2.6.1.62</ecNumber>
    </recommendedName>
    <alternativeName>
        <fullName evidence="9">7,8-diamino-pelargonic acid aminotransferase</fullName>
        <shortName evidence="9">DAPA AT</shortName>
        <shortName evidence="9">DAPA aminotransferase</shortName>
    </alternativeName>
    <alternativeName>
        <fullName evidence="9">7,8-diaminononanoate synthase</fullName>
        <shortName evidence="9">DANS</shortName>
    </alternativeName>
    <alternativeName>
        <fullName evidence="9">Diaminopelargonic acid synthase</fullName>
    </alternativeName>
</protein>
<evidence type="ECO:0000256" key="4">
    <source>
        <dbReference type="ARBA" id="ARBA00022679"/>
    </source>
</evidence>
<feature type="binding site" evidence="9">
    <location>
        <position position="49"/>
    </location>
    <ligand>
        <name>substrate</name>
    </ligand>
</feature>
<accession>A0ABV4M3L8</accession>
<dbReference type="Gene3D" id="3.40.640.10">
    <property type="entry name" value="Type I PLP-dependent aspartate aminotransferase-like (Major domain)"/>
    <property type="match status" value="1"/>
</dbReference>
<evidence type="ECO:0000256" key="5">
    <source>
        <dbReference type="ARBA" id="ARBA00022691"/>
    </source>
</evidence>
<dbReference type="InterPro" id="IPR015422">
    <property type="entry name" value="PyrdxlP-dep_Trfase_small"/>
</dbReference>
<dbReference type="NCBIfam" id="NF005940">
    <property type="entry name" value="PRK07986.1"/>
    <property type="match status" value="1"/>
</dbReference>
<dbReference type="NCBIfam" id="TIGR00508">
    <property type="entry name" value="bioA"/>
    <property type="match status" value="1"/>
</dbReference>
<dbReference type="Proteomes" id="UP001569153">
    <property type="component" value="Unassembled WGS sequence"/>
</dbReference>
<evidence type="ECO:0000256" key="6">
    <source>
        <dbReference type="ARBA" id="ARBA00022756"/>
    </source>
</evidence>
<keyword evidence="7 9" id="KW-0663">Pyridoxal phosphate</keyword>
<keyword evidence="9" id="KW-0963">Cytoplasm</keyword>
<dbReference type="InterPro" id="IPR005814">
    <property type="entry name" value="Aminotrans_3"/>
</dbReference>
<evidence type="ECO:0000256" key="2">
    <source>
        <dbReference type="ARBA" id="ARBA00005063"/>
    </source>
</evidence>
<dbReference type="PROSITE" id="PS00600">
    <property type="entry name" value="AA_TRANSFER_CLASS_3"/>
    <property type="match status" value="1"/>
</dbReference>
<evidence type="ECO:0000256" key="9">
    <source>
        <dbReference type="HAMAP-Rule" id="MF_00834"/>
    </source>
</evidence>
<comment type="similarity">
    <text evidence="9">Belongs to the class-III pyridoxal-phosphate-dependent aminotransferase family. BioA subfamily.</text>
</comment>
<dbReference type="SUPFAM" id="SSF53383">
    <property type="entry name" value="PLP-dependent transferases"/>
    <property type="match status" value="1"/>
</dbReference>
<evidence type="ECO:0000313" key="10">
    <source>
        <dbReference type="EMBL" id="MEZ8193787.1"/>
    </source>
</evidence>
<dbReference type="InterPro" id="IPR005815">
    <property type="entry name" value="BioA"/>
</dbReference>
<feature type="binding site" evidence="9">
    <location>
        <position position="388"/>
    </location>
    <ligand>
        <name>substrate</name>
    </ligand>
</feature>
<evidence type="ECO:0000256" key="1">
    <source>
        <dbReference type="ARBA" id="ARBA00001933"/>
    </source>
</evidence>
<evidence type="ECO:0000256" key="3">
    <source>
        <dbReference type="ARBA" id="ARBA00022576"/>
    </source>
</evidence>
<feature type="binding site" evidence="9">
    <location>
        <position position="271"/>
    </location>
    <ligand>
        <name>substrate</name>
    </ligand>
</feature>
<feature type="site" description="Participates in the substrate recognition with KAPA and in a stacking interaction with the adenine ring of SAM" evidence="9">
    <location>
        <position position="14"/>
    </location>
</feature>
<feature type="modified residue" description="N6-(pyridoxal phosphate)lysine" evidence="9">
    <location>
        <position position="271"/>
    </location>
</feature>
<dbReference type="EC" id="2.6.1.62" evidence="9"/>
<comment type="function">
    <text evidence="9">Catalyzes the transfer of the alpha-amino group from S-adenosyl-L-methionine (SAM) to 7-keto-8-aminopelargonic acid (KAPA) to form 7,8-diaminopelargonic acid (DAPA). It is the only aminotransferase known to utilize SAM as an amino donor.</text>
</comment>
<keyword evidence="6 9" id="KW-0093">Biotin biosynthesis</keyword>
<keyword evidence="11" id="KW-1185">Reference proteome</keyword>
<dbReference type="RefSeq" id="WP_371729601.1">
    <property type="nucleotide sequence ID" value="NZ_JBGOOT010000001.1"/>
</dbReference>
<feature type="binding site" evidence="9">
    <location>
        <position position="304"/>
    </location>
    <ligand>
        <name>substrate</name>
    </ligand>
</feature>
<dbReference type="EMBL" id="JBGOOT010000001">
    <property type="protein sequence ID" value="MEZ8193787.1"/>
    <property type="molecule type" value="Genomic_DNA"/>
</dbReference>
<evidence type="ECO:0000256" key="7">
    <source>
        <dbReference type="ARBA" id="ARBA00022898"/>
    </source>
</evidence>
<dbReference type="InterPro" id="IPR015424">
    <property type="entry name" value="PyrdxlP-dep_Trfase"/>
</dbReference>
<feature type="binding site" evidence="9">
    <location>
        <begin position="305"/>
        <end position="306"/>
    </location>
    <ligand>
        <name>pyridoxal 5'-phosphate</name>
        <dbReference type="ChEBI" id="CHEBI:597326"/>
    </ligand>
</feature>
<comment type="subunit">
    <text evidence="9">Homodimer.</text>
</comment>
<keyword evidence="5 9" id="KW-0949">S-adenosyl-L-methionine</keyword>
<reference evidence="10 11" key="1">
    <citation type="submission" date="2024-06" db="EMBL/GenBank/DDBJ databases">
        <authorList>
            <person name="Steensen K."/>
            <person name="Seneca J."/>
            <person name="Bartlau N."/>
            <person name="Yu A.X."/>
            <person name="Polz M.F."/>
        </authorList>
    </citation>
    <scope>NUCLEOTIDE SEQUENCE [LARGE SCALE GENOMIC DNA]</scope>
    <source>
        <strain evidence="10 11">FF146</strain>
    </source>
</reference>
<evidence type="ECO:0000256" key="8">
    <source>
        <dbReference type="ARBA" id="ARBA00048449"/>
    </source>
</evidence>
<dbReference type="Gene3D" id="3.90.1150.10">
    <property type="entry name" value="Aspartate Aminotransferase, domain 1"/>
    <property type="match status" value="1"/>
</dbReference>
<name>A0ABV4M3L8_9VIBR</name>
<feature type="binding site" evidence="9">
    <location>
        <position position="242"/>
    </location>
    <ligand>
        <name>pyridoxal 5'-phosphate</name>
        <dbReference type="ChEBI" id="CHEBI:597326"/>
    </ligand>
</feature>
<feature type="binding site" evidence="9">
    <location>
        <position position="141"/>
    </location>
    <ligand>
        <name>substrate</name>
    </ligand>
</feature>
<comment type="subcellular location">
    <subcellularLocation>
        <location evidence="9">Cytoplasm</location>
    </subcellularLocation>
</comment>
<dbReference type="PANTHER" id="PTHR42684">
    <property type="entry name" value="ADENOSYLMETHIONINE-8-AMINO-7-OXONONANOATE AMINOTRANSFERASE"/>
    <property type="match status" value="1"/>
</dbReference>
<evidence type="ECO:0000313" key="11">
    <source>
        <dbReference type="Proteomes" id="UP001569153"/>
    </source>
</evidence>
<dbReference type="PIRSF" id="PIRSF000521">
    <property type="entry name" value="Transaminase_4ab_Lys_Orn"/>
    <property type="match status" value="1"/>
</dbReference>
<comment type="pathway">
    <text evidence="2 9">Cofactor biosynthesis; biotin biosynthesis; 7,8-diaminononanoate from 8-amino-7-oxononanoate (SAM route): step 1/1.</text>
</comment>
<comment type="cofactor">
    <cofactor evidence="1 9">
        <name>pyridoxal 5'-phosphate</name>
        <dbReference type="ChEBI" id="CHEBI:597326"/>
    </cofactor>
</comment>
<dbReference type="InterPro" id="IPR049704">
    <property type="entry name" value="Aminotrans_3_PPA_site"/>
</dbReference>
<dbReference type="GO" id="GO:0004015">
    <property type="term" value="F:adenosylmethionine-8-amino-7-oxononanoate transaminase activity"/>
    <property type="evidence" value="ECO:0007669"/>
    <property type="project" value="UniProtKB-EC"/>
</dbReference>
<dbReference type="HAMAP" id="MF_00834">
    <property type="entry name" value="BioA"/>
    <property type="match status" value="1"/>
</dbReference>
<organism evidence="10 11">
    <name type="scientific">Vibrio cortegadensis</name>
    <dbReference type="NCBI Taxonomy" id="1328770"/>
    <lineage>
        <taxon>Bacteria</taxon>
        <taxon>Pseudomonadati</taxon>
        <taxon>Pseudomonadota</taxon>
        <taxon>Gammaproteobacteria</taxon>
        <taxon>Vibrionales</taxon>
        <taxon>Vibrionaceae</taxon>
        <taxon>Vibrio</taxon>
    </lineage>
</organism>
<proteinExistence type="inferred from homology"/>
<dbReference type="CDD" id="cd00610">
    <property type="entry name" value="OAT_like"/>
    <property type="match status" value="1"/>
</dbReference>
<gene>
    <name evidence="9 10" type="primary">bioA</name>
    <name evidence="10" type="ORF">ACED38_02695</name>
</gene>
<sequence>MDLEFDRQHIWHPYTSTLNPLTCYPVTNADGVFIELENGKRLIDGMSSWWSAIHGYNHPHLNKAAHQQIDKMSHVMFGGITHQPAIDTCKKLLRLAPDNLEHVFLADSGSVAVEVSLKMALQYWHAKGEQRPKFLTLRDGYHGDTFAAMSVTDPNNSMHNLYKGFLPEHIFANSPKTEYWQPWDETDIDDFKQKITDHHSQIAAVILEPIVQGAGGMRIYHPEFLKQVRLLCDEFNVLLILDEIATGFGRTGKLFASEHSGIQPDIMCVGKALTGGYMTLSATLASKQVADTVCGGEAGCFMHGPTFMGNPLACSVASASLDLIEQGDWQKQTKMIEEQFSKQLPPLTKHELVKDVRWLGAIGVVETHRPVNMENIQALFVEHGVWIRPFGKLIYMMPPYISQPEHIEALIHAIDSALNDDQCFASK</sequence>
<dbReference type="InterPro" id="IPR015421">
    <property type="entry name" value="PyrdxlP-dep_Trfase_major"/>
</dbReference>
<dbReference type="Pfam" id="PF00202">
    <property type="entry name" value="Aminotran_3"/>
    <property type="match status" value="1"/>
</dbReference>
<comment type="catalytic activity">
    <reaction evidence="8 9">
        <text>(8S)-8-amino-7-oxononanoate + S-adenosyl-L-methionine = S-adenosyl-4-methylsulfanyl-2-oxobutanoate + (7R,8S)-7,8-diammoniononanoate</text>
        <dbReference type="Rhea" id="RHEA:16861"/>
        <dbReference type="ChEBI" id="CHEBI:16490"/>
        <dbReference type="ChEBI" id="CHEBI:59789"/>
        <dbReference type="ChEBI" id="CHEBI:149468"/>
        <dbReference type="ChEBI" id="CHEBI:149469"/>
        <dbReference type="EC" id="2.6.1.62"/>
    </reaction>
</comment>
<keyword evidence="4 9" id="KW-0808">Transferase</keyword>
<dbReference type="PANTHER" id="PTHR42684:SF17">
    <property type="entry name" value="ADENOSYLMETHIONINE-8-AMINO-7-OXONONANOATE AMINOTRANSFERASE"/>
    <property type="match status" value="1"/>
</dbReference>
<feature type="binding site" evidence="9">
    <location>
        <begin position="109"/>
        <end position="110"/>
    </location>
    <ligand>
        <name>pyridoxal 5'-phosphate</name>
        <dbReference type="ChEBI" id="CHEBI:597326"/>
    </ligand>
</feature>